<sequence>MAAAPGNTLDAYNRSFTAITVAMVAAAADAMLRPAHRDIARPHP</sequence>
<keyword evidence="1" id="KW-0812">Transmembrane</keyword>
<proteinExistence type="predicted"/>
<dbReference type="Proteomes" id="UP001611494">
    <property type="component" value="Unassembled WGS sequence"/>
</dbReference>
<name>A0ABW7VT39_9NOCA</name>
<accession>A0ABW7VT39</accession>
<keyword evidence="3" id="KW-1185">Reference proteome</keyword>
<dbReference type="EMBL" id="JBIRYL010000001">
    <property type="protein sequence ID" value="MFI2229770.1"/>
    <property type="molecule type" value="Genomic_DNA"/>
</dbReference>
<gene>
    <name evidence="2" type="ORF">ACH49Z_07940</name>
</gene>
<protein>
    <submittedName>
        <fullName evidence="2">Uncharacterized protein</fullName>
    </submittedName>
</protein>
<evidence type="ECO:0000256" key="1">
    <source>
        <dbReference type="SAM" id="Phobius"/>
    </source>
</evidence>
<evidence type="ECO:0000313" key="2">
    <source>
        <dbReference type="EMBL" id="MFI2229770.1"/>
    </source>
</evidence>
<keyword evidence="1" id="KW-0472">Membrane</keyword>
<organism evidence="2 3">
    <name type="scientific">Nocardia testacea</name>
    <dbReference type="NCBI Taxonomy" id="248551"/>
    <lineage>
        <taxon>Bacteria</taxon>
        <taxon>Bacillati</taxon>
        <taxon>Actinomycetota</taxon>
        <taxon>Actinomycetes</taxon>
        <taxon>Mycobacteriales</taxon>
        <taxon>Nocardiaceae</taxon>
        <taxon>Nocardia</taxon>
    </lineage>
</organism>
<dbReference type="RefSeq" id="WP_397060846.1">
    <property type="nucleotide sequence ID" value="NZ_JBIRYL010000001.1"/>
</dbReference>
<comment type="caution">
    <text evidence="2">The sequence shown here is derived from an EMBL/GenBank/DDBJ whole genome shotgun (WGS) entry which is preliminary data.</text>
</comment>
<evidence type="ECO:0000313" key="3">
    <source>
        <dbReference type="Proteomes" id="UP001611494"/>
    </source>
</evidence>
<reference evidence="2 3" key="1">
    <citation type="submission" date="2024-10" db="EMBL/GenBank/DDBJ databases">
        <title>The Natural Products Discovery Center: Release of the First 8490 Sequenced Strains for Exploring Actinobacteria Biosynthetic Diversity.</title>
        <authorList>
            <person name="Kalkreuter E."/>
            <person name="Kautsar S.A."/>
            <person name="Yang D."/>
            <person name="Bader C.D."/>
            <person name="Teijaro C.N."/>
            <person name="Fluegel L."/>
            <person name="Davis C.M."/>
            <person name="Simpson J.R."/>
            <person name="Lauterbach L."/>
            <person name="Steele A.D."/>
            <person name="Gui C."/>
            <person name="Meng S."/>
            <person name="Li G."/>
            <person name="Viehrig K."/>
            <person name="Ye F."/>
            <person name="Su P."/>
            <person name="Kiefer A.F."/>
            <person name="Nichols A."/>
            <person name="Cepeda A.J."/>
            <person name="Yan W."/>
            <person name="Fan B."/>
            <person name="Jiang Y."/>
            <person name="Adhikari A."/>
            <person name="Zheng C.-J."/>
            <person name="Schuster L."/>
            <person name="Cowan T.M."/>
            <person name="Smanski M.J."/>
            <person name="Chevrette M.G."/>
            <person name="De Carvalho L.P.S."/>
            <person name="Shen B."/>
        </authorList>
    </citation>
    <scope>NUCLEOTIDE SEQUENCE [LARGE SCALE GENOMIC DNA]</scope>
    <source>
        <strain evidence="2 3">NPDC019377</strain>
    </source>
</reference>
<keyword evidence="1" id="KW-1133">Transmembrane helix</keyword>
<feature type="transmembrane region" description="Helical" evidence="1">
    <location>
        <begin position="12"/>
        <end position="32"/>
    </location>
</feature>